<accession>A0A3M0CS68</accession>
<evidence type="ECO:0000313" key="2">
    <source>
        <dbReference type="Proteomes" id="UP000271227"/>
    </source>
</evidence>
<keyword evidence="2" id="KW-1185">Reference proteome</keyword>
<gene>
    <name evidence="1" type="ORF">BXY39_0250</name>
</gene>
<sequence>MDANKDKRFGAFWDLWNRLPRRDHAFLPCRQDLSSAEMAPFLPRMGIAEWHGTMNLFMTFFGSEIEKMSGANLHQRNFYDFLDPNLRDPMKRFHNVIFNTPCGAYVGEVLTVDNGQNYLFENIQVPVIGKSGQPDVLLIYAHARTTIPHGPLRKQASSTASTIRDFHYIDLGGGAPDFAMENHKPTRIVRGEDRP</sequence>
<comment type="caution">
    <text evidence="1">The sequence shown here is derived from an EMBL/GenBank/DDBJ whole genome shotgun (WGS) entry which is preliminary data.</text>
</comment>
<organism evidence="1 2">
    <name type="scientific">Eilatimonas milleporae</name>
    <dbReference type="NCBI Taxonomy" id="911205"/>
    <lineage>
        <taxon>Bacteria</taxon>
        <taxon>Pseudomonadati</taxon>
        <taxon>Pseudomonadota</taxon>
        <taxon>Alphaproteobacteria</taxon>
        <taxon>Kordiimonadales</taxon>
        <taxon>Kordiimonadaceae</taxon>
        <taxon>Eilatimonas</taxon>
    </lineage>
</organism>
<evidence type="ECO:0000313" key="1">
    <source>
        <dbReference type="EMBL" id="RMB11767.1"/>
    </source>
</evidence>
<dbReference type="AlphaFoldDB" id="A0A3M0CS68"/>
<dbReference type="InterPro" id="IPR009922">
    <property type="entry name" value="DUF1457"/>
</dbReference>
<dbReference type="OrthoDB" id="8480797at2"/>
<dbReference type="InParanoid" id="A0A3M0CS68"/>
<protein>
    <submittedName>
        <fullName evidence="1">PAS domain-containing protein</fullName>
    </submittedName>
</protein>
<dbReference type="Pfam" id="PF07310">
    <property type="entry name" value="PAS_5"/>
    <property type="match status" value="1"/>
</dbReference>
<name>A0A3M0CS68_9PROT</name>
<dbReference type="Proteomes" id="UP000271227">
    <property type="component" value="Unassembled WGS sequence"/>
</dbReference>
<dbReference type="RefSeq" id="WP_121937010.1">
    <property type="nucleotide sequence ID" value="NZ_REFR01000009.1"/>
</dbReference>
<reference evidence="1 2" key="1">
    <citation type="submission" date="2018-10" db="EMBL/GenBank/DDBJ databases">
        <title>Genomic Encyclopedia of Archaeal and Bacterial Type Strains, Phase II (KMG-II): from individual species to whole genera.</title>
        <authorList>
            <person name="Goeker M."/>
        </authorList>
    </citation>
    <scope>NUCLEOTIDE SEQUENCE [LARGE SCALE GENOMIC DNA]</scope>
    <source>
        <strain evidence="1 2">DSM 25217</strain>
    </source>
</reference>
<proteinExistence type="predicted"/>
<dbReference type="EMBL" id="REFR01000009">
    <property type="protein sequence ID" value="RMB11767.1"/>
    <property type="molecule type" value="Genomic_DNA"/>
</dbReference>